<dbReference type="EMBL" id="CAJVQC010131330">
    <property type="protein sequence ID" value="CAG8841704.1"/>
    <property type="molecule type" value="Genomic_DNA"/>
</dbReference>
<dbReference type="Proteomes" id="UP000789920">
    <property type="component" value="Unassembled WGS sequence"/>
</dbReference>
<keyword evidence="2" id="KW-1185">Reference proteome</keyword>
<sequence length="75" mass="8764">LERVNSDNYNDNFYESNDQMFCIACRRVVNHARKSVIDNHLNLVSYQKRKHLIESSDNINQPDITKQDINIALGN</sequence>
<gene>
    <name evidence="1" type="ORF">RPERSI_LOCUS31994</name>
</gene>
<organism evidence="1 2">
    <name type="scientific">Racocetra persica</name>
    <dbReference type="NCBI Taxonomy" id="160502"/>
    <lineage>
        <taxon>Eukaryota</taxon>
        <taxon>Fungi</taxon>
        <taxon>Fungi incertae sedis</taxon>
        <taxon>Mucoromycota</taxon>
        <taxon>Glomeromycotina</taxon>
        <taxon>Glomeromycetes</taxon>
        <taxon>Diversisporales</taxon>
        <taxon>Gigasporaceae</taxon>
        <taxon>Racocetra</taxon>
    </lineage>
</organism>
<evidence type="ECO:0000313" key="1">
    <source>
        <dbReference type="EMBL" id="CAG8841704.1"/>
    </source>
</evidence>
<reference evidence="1" key="1">
    <citation type="submission" date="2021-06" db="EMBL/GenBank/DDBJ databases">
        <authorList>
            <person name="Kallberg Y."/>
            <person name="Tangrot J."/>
            <person name="Rosling A."/>
        </authorList>
    </citation>
    <scope>NUCLEOTIDE SEQUENCE</scope>
    <source>
        <strain evidence="1">MA461A</strain>
    </source>
</reference>
<proteinExistence type="predicted"/>
<accession>A0ACA9SLG4</accession>
<evidence type="ECO:0000313" key="2">
    <source>
        <dbReference type="Proteomes" id="UP000789920"/>
    </source>
</evidence>
<feature type="non-terminal residue" evidence="1">
    <location>
        <position position="1"/>
    </location>
</feature>
<name>A0ACA9SLG4_9GLOM</name>
<comment type="caution">
    <text evidence="1">The sequence shown here is derived from an EMBL/GenBank/DDBJ whole genome shotgun (WGS) entry which is preliminary data.</text>
</comment>
<feature type="non-terminal residue" evidence="1">
    <location>
        <position position="75"/>
    </location>
</feature>
<protein>
    <submittedName>
        <fullName evidence="1">31334_t:CDS:1</fullName>
    </submittedName>
</protein>